<protein>
    <recommendedName>
        <fullName evidence="4">Flagellar basal-body rod protein FlgF</fullName>
    </recommendedName>
</protein>
<dbReference type="PROSITE" id="PS00588">
    <property type="entry name" value="FLAGELLA_BB_ROD"/>
    <property type="match status" value="1"/>
</dbReference>
<dbReference type="GO" id="GO:0071978">
    <property type="term" value="P:bacterial-type flagellum-dependent swarming motility"/>
    <property type="evidence" value="ECO:0007669"/>
    <property type="project" value="TreeGrafter"/>
</dbReference>
<keyword evidence="8" id="KW-0282">Flagellum</keyword>
<dbReference type="Proteomes" id="UP000219111">
    <property type="component" value="Unassembled WGS sequence"/>
</dbReference>
<dbReference type="InterPro" id="IPR012836">
    <property type="entry name" value="FlgF"/>
</dbReference>
<accession>A0A285SHH8</accession>
<evidence type="ECO:0000259" key="6">
    <source>
        <dbReference type="Pfam" id="PF06429"/>
    </source>
</evidence>
<dbReference type="RefSeq" id="WP_097069914.1">
    <property type="nucleotide sequence ID" value="NZ_OBMT01000005.1"/>
</dbReference>
<keyword evidence="9" id="KW-1185">Reference proteome</keyword>
<keyword evidence="8" id="KW-0969">Cilium</keyword>
<feature type="domain" description="Flagellar basal body rod protein N-terminal" evidence="5">
    <location>
        <begin position="5"/>
        <end position="35"/>
    </location>
</feature>
<name>A0A285SHH8_9RHOB</name>
<feature type="domain" description="Flagellar basal-body/hook protein C-terminal" evidence="6">
    <location>
        <begin position="190"/>
        <end position="229"/>
    </location>
</feature>
<dbReference type="AlphaFoldDB" id="A0A285SHH8"/>
<dbReference type="EMBL" id="OBMT01000005">
    <property type="protein sequence ID" value="SOC06820.1"/>
    <property type="molecule type" value="Genomic_DNA"/>
</dbReference>
<dbReference type="Pfam" id="PF00460">
    <property type="entry name" value="Flg_bb_rod"/>
    <property type="match status" value="1"/>
</dbReference>
<evidence type="ECO:0000256" key="4">
    <source>
        <dbReference type="RuleBase" id="RU362116"/>
    </source>
</evidence>
<evidence type="ECO:0000256" key="2">
    <source>
        <dbReference type="ARBA" id="ARBA00009677"/>
    </source>
</evidence>
<dbReference type="NCBIfam" id="TIGR03506">
    <property type="entry name" value="FlgEFG_subfam"/>
    <property type="match status" value="1"/>
</dbReference>
<sequence>MDNSIYAALSRQSGLMREMQVVANNMANISTTGFRREGVLFSEYVDSLDGEQPSLSMAYANGRIVDFAQGPLASTGNSLDFAIEGEGYFMIETPEGNQLTRAGSFLRSPDGELVTPEGFRVLDTGGTAIFVPNDQGEVAMAEDGTLSINGAPLAQIGLYLPENSTSISLQAGTRFAVPDGTRPAETARVMQGFVEQSNVDPVSEISRMIEVQRAYEMGQNFLDREDERIRGVISTLSK</sequence>
<comment type="similarity">
    <text evidence="2 4">Belongs to the flagella basal body rod proteins family.</text>
</comment>
<dbReference type="InterPro" id="IPR019776">
    <property type="entry name" value="Flagellar_basal_body_rod_CS"/>
</dbReference>
<dbReference type="GO" id="GO:0030694">
    <property type="term" value="C:bacterial-type flagellum basal body, rod"/>
    <property type="evidence" value="ECO:0007669"/>
    <property type="project" value="UniProtKB-UniRule"/>
</dbReference>
<dbReference type="InterPro" id="IPR053967">
    <property type="entry name" value="LlgE_F_G-like_D1"/>
</dbReference>
<dbReference type="NCBIfam" id="TIGR02490">
    <property type="entry name" value="flgF"/>
    <property type="match status" value="1"/>
</dbReference>
<dbReference type="PANTHER" id="PTHR30435:SF19">
    <property type="entry name" value="FLAGELLAR BASAL-BODY ROD PROTEIN FLGG"/>
    <property type="match status" value="1"/>
</dbReference>
<organism evidence="8 9">
    <name type="scientific">Rhodobacter maris</name>
    <dbReference type="NCBI Taxonomy" id="446682"/>
    <lineage>
        <taxon>Bacteria</taxon>
        <taxon>Pseudomonadati</taxon>
        <taxon>Pseudomonadota</taxon>
        <taxon>Alphaproteobacteria</taxon>
        <taxon>Rhodobacterales</taxon>
        <taxon>Rhodobacter group</taxon>
        <taxon>Rhodobacter</taxon>
    </lineage>
</organism>
<evidence type="ECO:0000259" key="5">
    <source>
        <dbReference type="Pfam" id="PF00460"/>
    </source>
</evidence>
<dbReference type="InterPro" id="IPR020013">
    <property type="entry name" value="Flagellar_FlgE/F/G"/>
</dbReference>
<dbReference type="PANTHER" id="PTHR30435">
    <property type="entry name" value="FLAGELLAR PROTEIN"/>
    <property type="match status" value="1"/>
</dbReference>
<feature type="domain" description="Flagellar hook protein FlgE/F/G-like D1" evidence="7">
    <location>
        <begin position="82"/>
        <end position="147"/>
    </location>
</feature>
<gene>
    <name evidence="8" type="ORF">SAMN05877831_105150</name>
</gene>
<dbReference type="Pfam" id="PF22692">
    <property type="entry name" value="LlgE_F_G_D1"/>
    <property type="match status" value="1"/>
</dbReference>
<keyword evidence="8" id="KW-0966">Cell projection</keyword>
<dbReference type="InterPro" id="IPR010930">
    <property type="entry name" value="Flg_bb/hook_C_dom"/>
</dbReference>
<dbReference type="Pfam" id="PF06429">
    <property type="entry name" value="Flg_bbr_C"/>
    <property type="match status" value="1"/>
</dbReference>
<evidence type="ECO:0000313" key="9">
    <source>
        <dbReference type="Proteomes" id="UP000219111"/>
    </source>
</evidence>
<keyword evidence="3 4" id="KW-0975">Bacterial flagellum</keyword>
<evidence type="ECO:0000313" key="8">
    <source>
        <dbReference type="EMBL" id="SOC06820.1"/>
    </source>
</evidence>
<evidence type="ECO:0000259" key="7">
    <source>
        <dbReference type="Pfam" id="PF22692"/>
    </source>
</evidence>
<dbReference type="InterPro" id="IPR037925">
    <property type="entry name" value="FlgE/F/G-like"/>
</dbReference>
<dbReference type="SUPFAM" id="SSF117143">
    <property type="entry name" value="Flagellar hook protein flgE"/>
    <property type="match status" value="1"/>
</dbReference>
<reference evidence="9" key="1">
    <citation type="submission" date="2017-08" db="EMBL/GenBank/DDBJ databases">
        <authorList>
            <person name="Varghese N."/>
            <person name="Submissions S."/>
        </authorList>
    </citation>
    <scope>NUCLEOTIDE SEQUENCE [LARGE SCALE GENOMIC DNA]</scope>
    <source>
        <strain evidence="9">JA276</strain>
    </source>
</reference>
<evidence type="ECO:0000256" key="1">
    <source>
        <dbReference type="ARBA" id="ARBA00004117"/>
    </source>
</evidence>
<comment type="subcellular location">
    <subcellularLocation>
        <location evidence="1 4">Bacterial flagellum basal body</location>
    </subcellularLocation>
</comment>
<dbReference type="OrthoDB" id="9804559at2"/>
<evidence type="ECO:0000256" key="3">
    <source>
        <dbReference type="ARBA" id="ARBA00023143"/>
    </source>
</evidence>
<dbReference type="NCBIfam" id="NF009332">
    <property type="entry name" value="PRK12690.1"/>
    <property type="match status" value="1"/>
</dbReference>
<dbReference type="InterPro" id="IPR001444">
    <property type="entry name" value="Flag_bb_rod_N"/>
</dbReference>
<comment type="subunit">
    <text evidence="4">The basal body constitutes a major portion of the flagellar organelle and consists of five rings (E,L,P,S, and M) mounted on a central rod. The rod consists of about 26 subunits of FlgG in the distal portion, and FlgB, FlgC and FlgF are thought to build up the proximal portion of the rod with about 6 subunits each.</text>
</comment>
<proteinExistence type="inferred from homology"/>